<feature type="domain" description="HTH crp-type" evidence="4">
    <location>
        <begin position="150"/>
        <end position="216"/>
    </location>
</feature>
<evidence type="ECO:0000256" key="2">
    <source>
        <dbReference type="ARBA" id="ARBA00023125"/>
    </source>
</evidence>
<dbReference type="InterPro" id="IPR014710">
    <property type="entry name" value="RmlC-like_jellyroll"/>
</dbReference>
<dbReference type="InterPro" id="IPR036388">
    <property type="entry name" value="WH-like_DNA-bd_sf"/>
</dbReference>
<evidence type="ECO:0000259" key="4">
    <source>
        <dbReference type="Pfam" id="PF13545"/>
    </source>
</evidence>
<dbReference type="Gene3D" id="2.60.120.10">
    <property type="entry name" value="Jelly Rolls"/>
    <property type="match status" value="1"/>
</dbReference>
<evidence type="ECO:0000256" key="3">
    <source>
        <dbReference type="ARBA" id="ARBA00023163"/>
    </source>
</evidence>
<keyword evidence="3" id="KW-0804">Transcription</keyword>
<dbReference type="EMBL" id="JACHXX010000002">
    <property type="protein sequence ID" value="MBB3161399.1"/>
    <property type="molecule type" value="Genomic_DNA"/>
</dbReference>
<evidence type="ECO:0000313" key="5">
    <source>
        <dbReference type="EMBL" id="MBB3161399.1"/>
    </source>
</evidence>
<dbReference type="Gene3D" id="1.10.10.10">
    <property type="entry name" value="Winged helix-like DNA-binding domain superfamily/Winged helix DNA-binding domain"/>
    <property type="match status" value="1"/>
</dbReference>
<dbReference type="SUPFAM" id="SSF46785">
    <property type="entry name" value="Winged helix' DNA-binding domain"/>
    <property type="match status" value="1"/>
</dbReference>
<comment type="caution">
    <text evidence="5">The sequence shown here is derived from an EMBL/GenBank/DDBJ whole genome shotgun (WGS) entry which is preliminary data.</text>
</comment>
<keyword evidence="6" id="KW-1185">Reference proteome</keyword>
<reference evidence="5 6" key="1">
    <citation type="submission" date="2020-08" db="EMBL/GenBank/DDBJ databases">
        <title>Genomic Encyclopedia of Type Strains, Phase III (KMG-III): the genomes of soil and plant-associated and newly described type strains.</title>
        <authorList>
            <person name="Whitman W."/>
        </authorList>
    </citation>
    <scope>NUCLEOTIDE SEQUENCE [LARGE SCALE GENOMIC DNA]</scope>
    <source>
        <strain evidence="5 6">CECT 8280</strain>
    </source>
</reference>
<organism evidence="5 6">
    <name type="scientific">Rhizobium laguerreae</name>
    <dbReference type="NCBI Taxonomy" id="1076926"/>
    <lineage>
        <taxon>Bacteria</taxon>
        <taxon>Pseudomonadati</taxon>
        <taxon>Pseudomonadota</taxon>
        <taxon>Alphaproteobacteria</taxon>
        <taxon>Hyphomicrobiales</taxon>
        <taxon>Rhizobiaceae</taxon>
        <taxon>Rhizobium/Agrobacterium group</taxon>
        <taxon>Rhizobium</taxon>
    </lineage>
</organism>
<keyword evidence="1" id="KW-0805">Transcription regulation</keyword>
<dbReference type="Proteomes" id="UP000542811">
    <property type="component" value="Unassembled WGS sequence"/>
</dbReference>
<dbReference type="InterPro" id="IPR018490">
    <property type="entry name" value="cNMP-bd_dom_sf"/>
</dbReference>
<keyword evidence="2" id="KW-0238">DNA-binding</keyword>
<dbReference type="InterPro" id="IPR036390">
    <property type="entry name" value="WH_DNA-bd_sf"/>
</dbReference>
<sequence length="264" mass="29781">MTELLQRQVRNRLLRQFPEDAFQLLAPFLDPIELPVKHSLVRPRKPIEHVCFLESGLASMVAESADGKSVEIRHIGREGIAGYPVVLGVDRTPNKTFMQVAGFGLQVATEDFLPILEHPCVRQLLLRYVHTCELQLAHSALAAAKFNMHQRLARWLLMCHDRIDGNDLPLTHEFLALMLGVRRAGVTDELHILEGMHAIKSTRGNVRITDRNKLIEIAGGCYGVPEQEYERLIEGPEPEVVFLVERPGREHAIVAREPGSCLRD</sequence>
<dbReference type="RefSeq" id="WP_077975734.1">
    <property type="nucleotide sequence ID" value="NZ_JACHXX010000002.1"/>
</dbReference>
<evidence type="ECO:0000256" key="1">
    <source>
        <dbReference type="ARBA" id="ARBA00023015"/>
    </source>
</evidence>
<evidence type="ECO:0000313" key="6">
    <source>
        <dbReference type="Proteomes" id="UP000542811"/>
    </source>
</evidence>
<protein>
    <submittedName>
        <fullName evidence="5">CRP-like cAMP-binding protein</fullName>
    </submittedName>
</protein>
<dbReference type="SUPFAM" id="SSF51206">
    <property type="entry name" value="cAMP-binding domain-like"/>
    <property type="match status" value="1"/>
</dbReference>
<proteinExistence type="predicted"/>
<gene>
    <name evidence="5" type="ORF">FHS25_001848</name>
</gene>
<dbReference type="InterPro" id="IPR012318">
    <property type="entry name" value="HTH_CRP"/>
</dbReference>
<accession>A0ABR6G560</accession>
<name>A0ABR6G560_9HYPH</name>
<dbReference type="Pfam" id="PF13545">
    <property type="entry name" value="HTH_Crp_2"/>
    <property type="match status" value="1"/>
</dbReference>